<evidence type="ECO:0000313" key="1">
    <source>
        <dbReference type="EMBL" id="ADP78949.1"/>
    </source>
</evidence>
<dbReference type="EMBL" id="CP002299">
    <property type="protein sequence ID" value="ADP78949.1"/>
    <property type="molecule type" value="Genomic_DNA"/>
</dbReference>
<accession>E3IWA7</accession>
<dbReference type="Proteomes" id="UP000002484">
    <property type="component" value="Chromosome"/>
</dbReference>
<protein>
    <submittedName>
        <fullName evidence="1">Uncharacterized protein</fullName>
    </submittedName>
</protein>
<evidence type="ECO:0000313" key="2">
    <source>
        <dbReference type="Proteomes" id="UP000002484"/>
    </source>
</evidence>
<dbReference type="KEGG" id="fri:FraEuI1c_0871"/>
<gene>
    <name evidence="1" type="ordered locus">FraEuI1c_0871</name>
</gene>
<dbReference type="HOGENOM" id="CLU_2769879_0_0_11"/>
<sequence>MLLLLDEPYASSDTDLARAGAHDRFVLAIDWASYDAAHTHIFAPTTALVAQLATTAANPDDAPPDPTVP</sequence>
<name>E3IWA7_PSEI1</name>
<dbReference type="AlphaFoldDB" id="E3IWA7"/>
<keyword evidence="2" id="KW-1185">Reference proteome</keyword>
<dbReference type="InParanoid" id="E3IWA7"/>
<reference evidence="1 2" key="1">
    <citation type="submission" date="2010-10" db="EMBL/GenBank/DDBJ databases">
        <title>Complete sequence of Frankia sp. EuI1c.</title>
        <authorList>
            <consortium name="US DOE Joint Genome Institute"/>
            <person name="Lucas S."/>
            <person name="Copeland A."/>
            <person name="Lapidus A."/>
            <person name="Cheng J.-F."/>
            <person name="Bruce D."/>
            <person name="Goodwin L."/>
            <person name="Pitluck S."/>
            <person name="Chertkov O."/>
            <person name="Detter J.C."/>
            <person name="Han C."/>
            <person name="Tapia R."/>
            <person name="Land M."/>
            <person name="Hauser L."/>
            <person name="Jeffries C."/>
            <person name="Kyrpides N."/>
            <person name="Ivanova N."/>
            <person name="Mikhailova N."/>
            <person name="Beauchemin N."/>
            <person name="Sen A."/>
            <person name="Sur S.A."/>
            <person name="Gtari M."/>
            <person name="Wall L."/>
            <person name="Tisa L."/>
            <person name="Woyke T."/>
        </authorList>
    </citation>
    <scope>NUCLEOTIDE SEQUENCE [LARGE SCALE GENOMIC DNA]</scope>
    <source>
        <strain evidence="2">DSM 45817 / CECT 9037 / EuI1c</strain>
    </source>
</reference>
<organism evidence="1 2">
    <name type="scientific">Pseudofrankia inefficax (strain DSM 45817 / CECT 9037 / DDB 130130 / EuI1c)</name>
    <name type="common">Frankia inefficax</name>
    <dbReference type="NCBI Taxonomy" id="298654"/>
    <lineage>
        <taxon>Bacteria</taxon>
        <taxon>Bacillati</taxon>
        <taxon>Actinomycetota</taxon>
        <taxon>Actinomycetes</taxon>
        <taxon>Frankiales</taxon>
        <taxon>Frankiaceae</taxon>
        <taxon>Pseudofrankia</taxon>
    </lineage>
</organism>
<proteinExistence type="predicted"/>